<dbReference type="InterPro" id="IPR048624">
    <property type="entry name" value="CSN1_C"/>
</dbReference>
<reference evidence="11" key="1">
    <citation type="submission" date="2022-01" db="EMBL/GenBank/DDBJ databases">
        <authorList>
            <person name="King R."/>
        </authorList>
    </citation>
    <scope>NUCLEOTIDE SEQUENCE</scope>
</reference>
<dbReference type="GO" id="GO:0005694">
    <property type="term" value="C:chromosome"/>
    <property type="evidence" value="ECO:0007669"/>
    <property type="project" value="InterPro"/>
</dbReference>
<dbReference type="FunFam" id="3.40.50.300:FF:000278">
    <property type="entry name" value="Structural maintenance of chromosomes 2"/>
    <property type="match status" value="1"/>
</dbReference>
<feature type="coiled-coil region" evidence="8">
    <location>
        <begin position="673"/>
        <end position="816"/>
    </location>
</feature>
<dbReference type="InterPro" id="IPR003395">
    <property type="entry name" value="RecF/RecN/SMC_N"/>
</dbReference>
<dbReference type="Gene3D" id="3.30.70.1620">
    <property type="match status" value="1"/>
</dbReference>
<organism evidence="11 12">
    <name type="scientific">Phaedon cochleariae</name>
    <name type="common">Mustard beetle</name>
    <dbReference type="NCBI Taxonomy" id="80249"/>
    <lineage>
        <taxon>Eukaryota</taxon>
        <taxon>Metazoa</taxon>
        <taxon>Ecdysozoa</taxon>
        <taxon>Arthropoda</taxon>
        <taxon>Hexapoda</taxon>
        <taxon>Insecta</taxon>
        <taxon>Pterygota</taxon>
        <taxon>Neoptera</taxon>
        <taxon>Endopterygota</taxon>
        <taxon>Coleoptera</taxon>
        <taxon>Polyphaga</taxon>
        <taxon>Cucujiformia</taxon>
        <taxon>Chrysomeloidea</taxon>
        <taxon>Chrysomelidae</taxon>
        <taxon>Chrysomelinae</taxon>
        <taxon>Chrysomelini</taxon>
        <taxon>Phaedon</taxon>
    </lineage>
</organism>
<evidence type="ECO:0000256" key="1">
    <source>
        <dbReference type="ARBA" id="ARBA00004123"/>
    </source>
</evidence>
<dbReference type="SMART" id="SM00968">
    <property type="entry name" value="SMC_hinge"/>
    <property type="match status" value="1"/>
</dbReference>
<evidence type="ECO:0000256" key="4">
    <source>
        <dbReference type="ARBA" id="ARBA00022840"/>
    </source>
</evidence>
<dbReference type="InterPro" id="IPR027120">
    <property type="entry name" value="Smc2_ABC"/>
</dbReference>
<dbReference type="SUPFAM" id="SSF52540">
    <property type="entry name" value="P-loop containing nucleoside triphosphate hydrolases"/>
    <property type="match status" value="1"/>
</dbReference>
<dbReference type="Pfam" id="PF06470">
    <property type="entry name" value="SMC_hinge"/>
    <property type="match status" value="1"/>
</dbReference>
<comment type="subcellular location">
    <subcellularLocation>
        <location evidence="1">Nucleus</location>
    </subcellularLocation>
</comment>
<keyword evidence="3" id="KW-0547">Nucleotide-binding</keyword>
<evidence type="ECO:0000256" key="6">
    <source>
        <dbReference type="ARBA" id="ARBA00023067"/>
    </source>
</evidence>
<dbReference type="EMBL" id="OU896710">
    <property type="protein sequence ID" value="CAG9820445.1"/>
    <property type="molecule type" value="Genomic_DNA"/>
</dbReference>
<protein>
    <recommendedName>
        <fullName evidence="10">SMC hinge domain-containing protein</fullName>
    </recommendedName>
</protein>
<dbReference type="OrthoDB" id="10255539at2759"/>
<dbReference type="Pfam" id="PF14661">
    <property type="entry name" value="HAUS6_N"/>
    <property type="match status" value="1"/>
</dbReference>
<dbReference type="Gene3D" id="1.25.40.570">
    <property type="match status" value="1"/>
</dbReference>
<keyword evidence="6" id="KW-0226">DNA condensation</keyword>
<dbReference type="GO" id="GO:0030261">
    <property type="term" value="P:chromosome condensation"/>
    <property type="evidence" value="ECO:0007669"/>
    <property type="project" value="UniProtKB-KW"/>
</dbReference>
<feature type="coiled-coil region" evidence="8">
    <location>
        <begin position="449"/>
        <end position="476"/>
    </location>
</feature>
<dbReference type="Pfam" id="PF21151">
    <property type="entry name" value="CSN1_C"/>
    <property type="match status" value="1"/>
</dbReference>
<keyword evidence="4" id="KW-0067">ATP-binding</keyword>
<dbReference type="Pfam" id="PF10602">
    <property type="entry name" value="RPN7"/>
    <property type="match status" value="1"/>
</dbReference>
<evidence type="ECO:0000256" key="2">
    <source>
        <dbReference type="ARBA" id="ARBA00005231"/>
    </source>
</evidence>
<dbReference type="Proteomes" id="UP001153737">
    <property type="component" value="Chromosome 4"/>
</dbReference>
<evidence type="ECO:0000256" key="8">
    <source>
        <dbReference type="SAM" id="Coils"/>
    </source>
</evidence>
<dbReference type="SUPFAM" id="SSF75553">
    <property type="entry name" value="Smc hinge domain"/>
    <property type="match status" value="1"/>
</dbReference>
<feature type="domain" description="SMC hinge" evidence="10">
    <location>
        <begin position="501"/>
        <end position="621"/>
    </location>
</feature>
<dbReference type="CDD" id="cd03273">
    <property type="entry name" value="ABC_SMC2_euk"/>
    <property type="match status" value="1"/>
</dbReference>
<proteinExistence type="inferred from homology"/>
<evidence type="ECO:0000259" key="10">
    <source>
        <dbReference type="SMART" id="SM00968"/>
    </source>
</evidence>
<feature type="region of interest" description="Disordered" evidence="9">
    <location>
        <begin position="305"/>
        <end position="327"/>
    </location>
</feature>
<dbReference type="InterPro" id="IPR028163">
    <property type="entry name" value="HAUS_6_N"/>
</dbReference>
<keyword evidence="7" id="KW-0131">Cell cycle</keyword>
<keyword evidence="12" id="KW-1185">Reference proteome</keyword>
<feature type="coiled-coil region" evidence="8">
    <location>
        <begin position="1241"/>
        <end position="1268"/>
    </location>
</feature>
<sequence>MYIKSIVLDGFKSYGQRTEINHFDDRFNAITGLNGSGKSNILDSICFVLGITNLTHVRAASLQDLIYKSGQAGVNKATVSITFDNTNPSQCPPGFENNKEITITRQVVMGGKHKYMINGANVPNKKVQDLFCSIQLNVNNPHFLIMQGKITKVLSMKANEILAMVEEAAGTRMYEVKRQAAQKTIEKKDAKLKELKAIFDDEIAPKLTKLRQEREQFLEFQQVDRELERLLALYQCWQYFQSKRVVNNAAKNLEDGQAKITALEENIEKNIATANDLDKEITELTSNTESEASKQLKHLEEQLKEKEKQEAKSNASLKSSKDEINTEEKKLNQLRKNLEDDRKALAAKEQELGKVQGMFEALKGNDERDTEAFALSQRKFEAVSAEQFMRAKEEAAKADTESKQASMQLTSCQAQLAEKQRGLGANSADFEKDRGLLGQKEKETNIGKLNFSEQRMHELTEKRRHLNQETRGMRDRVDNFYARRPFMNFQYSDPEPNFDKRSVKGMVCNLIECEDPATCLALETAAGGRLYNVIVDNEVTSKKLLKNGRLQQRTTFIPLSQIRAGKMDNNVIRKAQQLVGEENCKPALSLIRYDKGLQKAMEFIFGNVFICKDINVAKQIKKKCVTLDGDVTDPSGTLSGGAPQRGGSVLLQLAEILECRNQLTGKDREFERVNAELDQLSRVQENYNSLKERLDLNRHELNLLKQRLQQTTHHRQQEEEKVKSCKDMASRCNQKAKELEAKMKDAKGYRDRQLKEAEAEMKKLKQKADKSKKEWKQREQDYETLKMEIAELKTGIVNVEAQLQGCQESLEQLKGKHEEMSGGMRNNPNLEKAEELSHKEGLELESRVKTIQEKKQKLGRVVNTKAQSMFEQEEKLYNELRRKERIVESDKKKILETIETMDRQKEVTLKLAYEQVSKDFDLQQYKESEKKVHEQLYNNLYLLSHCYPTCTDFKRIFKKDMFHKNNKAAFYQVVYYLLDILNPQLTKDKLTTWPPYEIKLENKFRSELLRYINELNNLYGNADIPPIMPSQLISPGGYKFTKFMLKLSQLVLSEHVRKTNGFLLHTLKPSKSPTITEASIESMKKQVATIENNNRLQLDTFKRFQEELKLKAVSTVENSSKLEEKTVEAKNKLLQIKEEFYRKYPNYPSLNSLKEKFLVLKKEWDNLQNIHVLFAEAETLLTYLKGDDSVLENKEDLKFPAELECDLKSSTELDLIAFFHGIDLILQRKSLELPNPTNAFIDKNIEELQKLNETFSQQEKELVERNLQTESLLNNMQESLKYINDLITVPQKSDDHQNAIEPMQVDAPPEDNDNNEEDNYIVENPSLDLEVYANSYIGLTKLYRLIYIIDHCPSLRLEALKTAISYVMSTYNVNLYQVLHQKLGEVTTAMSVPDVAAPSTSQDIPVIDNLWMETRSKKAALKLEKLDNDLKNYKSNSIKESIRRGHDDLGDHYLDCGDLSNALKCYSRARDYCTSGKHVVNMCLNVIKVSVYLQNWSHVLSYVSKAESTPDFSESQSKDSNQIILTKLKCAAGLAELATKKYKSAAKHFLLANLDHCDFPELLSPSNVAMYGGLCALATFDRHELQKNVIFSSSFKLFLELEPQLRDIIFKFYESKYASCLKLLDEIKDNLLLDMYIAPHIQARIDSHNKILFAKDVDQRSTTFEKSLLMGREYQRRTRMLILRAAVLKNKIHVKSPQRESGQTGEITVAPGTSTVLTARS</sequence>
<comment type="similarity">
    <text evidence="2">Belongs to the SMC family. SMC2 subfamily.</text>
</comment>
<evidence type="ECO:0000256" key="9">
    <source>
        <dbReference type="SAM" id="MobiDB-lite"/>
    </source>
</evidence>
<name>A0A9N9X3I7_PHACE</name>
<evidence type="ECO:0000313" key="12">
    <source>
        <dbReference type="Proteomes" id="UP001153737"/>
    </source>
</evidence>
<keyword evidence="5 8" id="KW-0175">Coiled coil</keyword>
<dbReference type="Pfam" id="PF02463">
    <property type="entry name" value="SMC_N"/>
    <property type="match status" value="1"/>
</dbReference>
<reference evidence="11" key="2">
    <citation type="submission" date="2022-10" db="EMBL/GenBank/DDBJ databases">
        <authorList>
            <consortium name="ENA_rothamsted_submissions"/>
            <consortium name="culmorum"/>
            <person name="King R."/>
        </authorList>
    </citation>
    <scope>NUCLEOTIDE SEQUENCE</scope>
</reference>
<dbReference type="InterPro" id="IPR036277">
    <property type="entry name" value="SMC_hinge_sf"/>
</dbReference>
<dbReference type="Gene3D" id="1.20.1060.20">
    <property type="match status" value="1"/>
</dbReference>
<accession>A0A9N9X3I7</accession>
<dbReference type="InterPro" id="IPR027417">
    <property type="entry name" value="P-loop_NTPase"/>
</dbReference>
<evidence type="ECO:0000313" key="11">
    <source>
        <dbReference type="EMBL" id="CAG9820445.1"/>
    </source>
</evidence>
<dbReference type="GO" id="GO:0016887">
    <property type="term" value="F:ATP hydrolysis activity"/>
    <property type="evidence" value="ECO:0007669"/>
    <property type="project" value="InterPro"/>
</dbReference>
<dbReference type="InterPro" id="IPR010935">
    <property type="entry name" value="SMC_hinge"/>
</dbReference>
<evidence type="ECO:0000256" key="5">
    <source>
        <dbReference type="ARBA" id="ARBA00023054"/>
    </source>
</evidence>
<dbReference type="GO" id="GO:0005634">
    <property type="term" value="C:nucleus"/>
    <property type="evidence" value="ECO:0007669"/>
    <property type="project" value="UniProtKB-SubCell"/>
</dbReference>
<evidence type="ECO:0000256" key="3">
    <source>
        <dbReference type="ARBA" id="ARBA00022741"/>
    </source>
</evidence>
<dbReference type="PANTHER" id="PTHR43977">
    <property type="entry name" value="STRUCTURAL MAINTENANCE OF CHROMOSOMES PROTEIN 3"/>
    <property type="match status" value="1"/>
</dbReference>
<evidence type="ECO:0000256" key="7">
    <source>
        <dbReference type="ARBA" id="ARBA00023306"/>
    </source>
</evidence>
<dbReference type="InterPro" id="IPR045135">
    <property type="entry name" value="Rpn7_N"/>
</dbReference>
<dbReference type="GO" id="GO:0005524">
    <property type="term" value="F:ATP binding"/>
    <property type="evidence" value="ECO:0007669"/>
    <property type="project" value="UniProtKB-KW"/>
</dbReference>
<dbReference type="Gene3D" id="3.40.50.300">
    <property type="entry name" value="P-loop containing nucleotide triphosphate hydrolases"/>
    <property type="match status" value="1"/>
</dbReference>
<gene>
    <name evidence="11" type="ORF">PHAECO_LOCUS8093</name>
</gene>